<dbReference type="Proteomes" id="UP001195914">
    <property type="component" value="Unassembled WGS sequence"/>
</dbReference>
<accession>A0AAD9LHS7</accession>
<reference evidence="1" key="1">
    <citation type="journal article" date="2014" name="Nucleic Acids Res.">
        <title>The evolutionary dynamics of variant antigen genes in Babesia reveal a history of genomic innovation underlying host-parasite interaction.</title>
        <authorList>
            <person name="Jackson A.P."/>
            <person name="Otto T.D."/>
            <person name="Darby A."/>
            <person name="Ramaprasad A."/>
            <person name="Xia D."/>
            <person name="Echaide I.E."/>
            <person name="Farber M."/>
            <person name="Gahlot S."/>
            <person name="Gamble J."/>
            <person name="Gupta D."/>
            <person name="Gupta Y."/>
            <person name="Jackson L."/>
            <person name="Malandrin L."/>
            <person name="Malas T.B."/>
            <person name="Moussa E."/>
            <person name="Nair M."/>
            <person name="Reid A.J."/>
            <person name="Sanders M."/>
            <person name="Sharma J."/>
            <person name="Tracey A."/>
            <person name="Quail M.A."/>
            <person name="Weir W."/>
            <person name="Wastling J.M."/>
            <person name="Hall N."/>
            <person name="Willadsen P."/>
            <person name="Lingelbach K."/>
            <person name="Shiels B."/>
            <person name="Tait A."/>
            <person name="Berriman M."/>
            <person name="Allred D.R."/>
            <person name="Pain A."/>
        </authorList>
    </citation>
    <scope>NUCLEOTIDE SEQUENCE</scope>
    <source>
        <strain evidence="1">1802A</strain>
    </source>
</reference>
<sequence>MQTQCAHYSLYQRFFNRCLREWYVQREGGSGFYYANPPGILFTRLRSSKSQNGLFEAPISHWYFDNTAKRDPGVQIASFKRNVYGHADYHRHVESFLHMGYDIWYTKILESLVQKYRNTYHVAFCNYYDVAFNTLFNIGRRLNMTPEEFKTFDNFRLITGNLFNLQTLLTEPYFKCVVVTVSAKNFKDVMHIKTLNAINQLMTRDGCIILLAKERETMRRIKNMFNTERVSKLFTRQNILRDKLDEPPKDSPCAAAPTDKVYHYLEDPEIKNFIRVILEYDVGATNRDVIERPVLIAAYNKHISNLPNQMLRKPVDTK</sequence>
<dbReference type="AlphaFoldDB" id="A0AAD9LHS7"/>
<name>A0AAD9LHS7_BABDI</name>
<comment type="caution">
    <text evidence="1">The sequence shown here is derived from an EMBL/GenBank/DDBJ whole genome shotgun (WGS) entry which is preliminary data.</text>
</comment>
<gene>
    <name evidence="1" type="ORF">X943_001165</name>
</gene>
<evidence type="ECO:0000313" key="2">
    <source>
        <dbReference type="Proteomes" id="UP001195914"/>
    </source>
</evidence>
<dbReference type="EMBL" id="JAHBMH010000044">
    <property type="protein sequence ID" value="KAK1936052.1"/>
    <property type="molecule type" value="Genomic_DNA"/>
</dbReference>
<protein>
    <submittedName>
        <fullName evidence="1">Uncharacterized protein</fullName>
    </submittedName>
</protein>
<organism evidence="1 2">
    <name type="scientific">Babesia divergens</name>
    <dbReference type="NCBI Taxonomy" id="32595"/>
    <lineage>
        <taxon>Eukaryota</taxon>
        <taxon>Sar</taxon>
        <taxon>Alveolata</taxon>
        <taxon>Apicomplexa</taxon>
        <taxon>Aconoidasida</taxon>
        <taxon>Piroplasmida</taxon>
        <taxon>Babesiidae</taxon>
        <taxon>Babesia</taxon>
    </lineage>
</organism>
<keyword evidence="2" id="KW-1185">Reference proteome</keyword>
<reference evidence="1" key="2">
    <citation type="submission" date="2021-05" db="EMBL/GenBank/DDBJ databases">
        <authorList>
            <person name="Pain A."/>
        </authorList>
    </citation>
    <scope>NUCLEOTIDE SEQUENCE</scope>
    <source>
        <strain evidence="1">1802A</strain>
    </source>
</reference>
<proteinExistence type="predicted"/>
<evidence type="ECO:0000313" key="1">
    <source>
        <dbReference type="EMBL" id="KAK1936052.1"/>
    </source>
</evidence>